<dbReference type="Gene3D" id="3.40.50.2000">
    <property type="entry name" value="Glycogen Phosphorylase B"/>
    <property type="match status" value="2"/>
</dbReference>
<dbReference type="GO" id="GO:0016757">
    <property type="term" value="F:glycosyltransferase activity"/>
    <property type="evidence" value="ECO:0007669"/>
    <property type="project" value="TreeGrafter"/>
</dbReference>
<dbReference type="PANTHER" id="PTHR46401">
    <property type="entry name" value="GLYCOSYLTRANSFERASE WBBK-RELATED"/>
    <property type="match status" value="1"/>
</dbReference>
<keyword evidence="3" id="KW-1185">Reference proteome</keyword>
<dbReference type="RefSeq" id="WP_079666819.1">
    <property type="nucleotide sequence ID" value="NZ_FUYZ01000004.1"/>
</dbReference>
<keyword evidence="1 2" id="KW-0808">Transferase</keyword>
<dbReference type="PANTHER" id="PTHR46401:SF2">
    <property type="entry name" value="GLYCOSYLTRANSFERASE WBBK-RELATED"/>
    <property type="match status" value="1"/>
</dbReference>
<dbReference type="AlphaFoldDB" id="A0A1T5EUM1"/>
<organism evidence="2 3">
    <name type="scientific">Soonwooa buanensis</name>
    <dbReference type="NCBI Taxonomy" id="619805"/>
    <lineage>
        <taxon>Bacteria</taxon>
        <taxon>Pseudomonadati</taxon>
        <taxon>Bacteroidota</taxon>
        <taxon>Flavobacteriia</taxon>
        <taxon>Flavobacteriales</taxon>
        <taxon>Weeksellaceae</taxon>
        <taxon>Chryseobacterium group</taxon>
        <taxon>Soonwooa</taxon>
    </lineage>
</organism>
<dbReference type="OrthoDB" id="502646at2"/>
<evidence type="ECO:0000256" key="1">
    <source>
        <dbReference type="ARBA" id="ARBA00022679"/>
    </source>
</evidence>
<reference evidence="2 3" key="1">
    <citation type="submission" date="2017-02" db="EMBL/GenBank/DDBJ databases">
        <authorList>
            <person name="Peterson S.W."/>
        </authorList>
    </citation>
    <scope>NUCLEOTIDE SEQUENCE [LARGE SCALE GENOMIC DNA]</scope>
    <source>
        <strain evidence="2 3">DSM 22323</strain>
    </source>
</reference>
<sequence>MKILIDNSNLVAGGGIQVAISFLKDLITLAHDDQYIVVQSHYIANAINKEDFPTNFSFYNLDKETDKSKSKKIKFLKNFENKVSPDIIFTVFGPSYHKSNFPKVVGFAIPYIIYPESPFLKNISLKEKIYYKSLDVLKTYCFKKYSDALIFETDNAREVFVKKKNYKKATYTVSNTLNEVFYNKQNWKKIDIPQLDLTNANILCLTANYAHKNLAIIPKVIDALQKIDQDFKFKFYITLEQQDINFPEEYNSYIVFIGKIELSNIPSLYQQMNIIFIPTLLEVFSATYLEAMYMGKPIVASDMPFSRDICKDNALYCAPLKGEEYAKAIYNLKKDKTLEKILVKKGLENVKNFGTSMDRTLSYLDIFKKTLYASNKK</sequence>
<name>A0A1T5EUM1_9FLAO</name>
<evidence type="ECO:0000313" key="2">
    <source>
        <dbReference type="EMBL" id="SKB87548.1"/>
    </source>
</evidence>
<dbReference type="SUPFAM" id="SSF53756">
    <property type="entry name" value="UDP-Glycosyltransferase/glycogen phosphorylase"/>
    <property type="match status" value="1"/>
</dbReference>
<dbReference type="Proteomes" id="UP000191112">
    <property type="component" value="Unassembled WGS sequence"/>
</dbReference>
<proteinExistence type="predicted"/>
<accession>A0A1T5EUM1</accession>
<dbReference type="EMBL" id="FUYZ01000004">
    <property type="protein sequence ID" value="SKB87548.1"/>
    <property type="molecule type" value="Genomic_DNA"/>
</dbReference>
<dbReference type="STRING" id="619805.SAMN05660477_01571"/>
<protein>
    <submittedName>
        <fullName evidence="2">Glycosyltransferase involved in cell wall bisynthesis</fullName>
    </submittedName>
</protein>
<dbReference type="Pfam" id="PF13692">
    <property type="entry name" value="Glyco_trans_1_4"/>
    <property type="match status" value="1"/>
</dbReference>
<dbReference type="GO" id="GO:0009103">
    <property type="term" value="P:lipopolysaccharide biosynthetic process"/>
    <property type="evidence" value="ECO:0007669"/>
    <property type="project" value="TreeGrafter"/>
</dbReference>
<evidence type="ECO:0000313" key="3">
    <source>
        <dbReference type="Proteomes" id="UP000191112"/>
    </source>
</evidence>
<gene>
    <name evidence="2" type="ORF">SAMN05660477_01571</name>
</gene>